<accession>A0ABV7AKS6</accession>
<dbReference type="PIRSF" id="PIRSF000109">
    <property type="entry name" value="6PGD"/>
    <property type="match status" value="1"/>
</dbReference>
<dbReference type="InterPro" id="IPR006115">
    <property type="entry name" value="6PGDH_NADP-bd"/>
</dbReference>
<evidence type="ECO:0000256" key="12">
    <source>
        <dbReference type="RuleBase" id="RU000485"/>
    </source>
</evidence>
<comment type="similarity">
    <text evidence="3 11 12">Belongs to the 6-phosphogluconate dehydrogenase family.</text>
</comment>
<evidence type="ECO:0000256" key="11">
    <source>
        <dbReference type="PIRNR" id="PIRNR000109"/>
    </source>
</evidence>
<dbReference type="InterPro" id="IPR008927">
    <property type="entry name" value="6-PGluconate_DH-like_C_sf"/>
</dbReference>
<protein>
    <recommendedName>
        <fullName evidence="6 11">6-phosphogluconate dehydrogenase, decarboxylating</fullName>
        <ecNumber evidence="5 11">1.1.1.44</ecNumber>
    </recommendedName>
</protein>
<dbReference type="GO" id="GO:0004616">
    <property type="term" value="F:phosphogluconate dehydrogenase (decarboxylating) activity"/>
    <property type="evidence" value="ECO:0007669"/>
    <property type="project" value="UniProtKB-EC"/>
</dbReference>
<dbReference type="NCBIfam" id="NF006765">
    <property type="entry name" value="PRK09287.1"/>
    <property type="match status" value="1"/>
</dbReference>
<dbReference type="PROSITE" id="PS00461">
    <property type="entry name" value="6PGD"/>
    <property type="match status" value="1"/>
</dbReference>
<dbReference type="InterPro" id="IPR006184">
    <property type="entry name" value="6PGdom_BS"/>
</dbReference>
<proteinExistence type="inferred from homology"/>
<dbReference type="RefSeq" id="WP_377834170.1">
    <property type="nucleotide sequence ID" value="NZ_JBHRSK010000013.1"/>
</dbReference>
<dbReference type="EC" id="1.1.1.44" evidence="5 11"/>
<dbReference type="InterPro" id="IPR006183">
    <property type="entry name" value="Pgluconate_DH"/>
</dbReference>
<dbReference type="Gene3D" id="3.40.50.720">
    <property type="entry name" value="NAD(P)-binding Rossmann-like Domain"/>
    <property type="match status" value="1"/>
</dbReference>
<dbReference type="Pfam" id="PF00393">
    <property type="entry name" value="6PGD"/>
    <property type="match status" value="1"/>
</dbReference>
<dbReference type="EMBL" id="JBHRSK010000013">
    <property type="protein sequence ID" value="MFC2969461.1"/>
    <property type="molecule type" value="Genomic_DNA"/>
</dbReference>
<comment type="pathway">
    <text evidence="2 11 12">Carbohydrate degradation; pentose phosphate pathway; D-ribulose 5-phosphate from D-glucose 6-phosphate (oxidative stage): step 3/3.</text>
</comment>
<dbReference type="InterPro" id="IPR006113">
    <property type="entry name" value="6PGDH_Gnd/GntZ"/>
</dbReference>
<comment type="caution">
    <text evidence="14">The sequence shown here is derived from an EMBL/GenBank/DDBJ whole genome shotgun (WGS) entry which is preliminary data.</text>
</comment>
<gene>
    <name evidence="14" type="primary">gndA</name>
    <name evidence="14" type="ORF">ACFOES_15270</name>
</gene>
<evidence type="ECO:0000256" key="3">
    <source>
        <dbReference type="ARBA" id="ARBA00008419"/>
    </source>
</evidence>
<dbReference type="Gene3D" id="1.10.1040.10">
    <property type="entry name" value="N-(1-d-carboxylethyl)-l-norvaline Dehydrogenase, domain 2"/>
    <property type="match status" value="1"/>
</dbReference>
<feature type="domain" description="6-phosphogluconate dehydrogenase C-terminal" evidence="13">
    <location>
        <begin position="180"/>
        <end position="467"/>
    </location>
</feature>
<keyword evidence="15" id="KW-1185">Reference proteome</keyword>
<evidence type="ECO:0000256" key="10">
    <source>
        <dbReference type="ARBA" id="ARBA00048640"/>
    </source>
</evidence>
<dbReference type="InterPro" id="IPR036291">
    <property type="entry name" value="NAD(P)-bd_dom_sf"/>
</dbReference>
<dbReference type="Proteomes" id="UP001595443">
    <property type="component" value="Unassembled WGS sequence"/>
</dbReference>
<dbReference type="Pfam" id="PF03446">
    <property type="entry name" value="NAD_binding_2"/>
    <property type="match status" value="1"/>
</dbReference>
<reference evidence="15" key="1">
    <citation type="journal article" date="2019" name="Int. J. Syst. Evol. Microbiol.">
        <title>The Global Catalogue of Microorganisms (GCM) 10K type strain sequencing project: providing services to taxonomists for standard genome sequencing and annotation.</title>
        <authorList>
            <consortium name="The Broad Institute Genomics Platform"/>
            <consortium name="The Broad Institute Genome Sequencing Center for Infectious Disease"/>
            <person name="Wu L."/>
            <person name="Ma J."/>
        </authorList>
    </citation>
    <scope>NUCLEOTIDE SEQUENCE [LARGE SCALE GENOMIC DNA]</scope>
    <source>
        <strain evidence="15">KCTC 62192</strain>
    </source>
</reference>
<keyword evidence="7 11" id="KW-0560">Oxidoreductase</keyword>
<evidence type="ECO:0000256" key="5">
    <source>
        <dbReference type="ARBA" id="ARBA00013011"/>
    </source>
</evidence>
<keyword evidence="9 11" id="KW-0570">Pentose shunt</keyword>
<dbReference type="InterPro" id="IPR006114">
    <property type="entry name" value="6PGDH_C"/>
</dbReference>
<evidence type="ECO:0000256" key="7">
    <source>
        <dbReference type="ARBA" id="ARBA00023002"/>
    </source>
</evidence>
<organism evidence="14 15">
    <name type="scientific">Acidimangrovimonas pyrenivorans</name>
    <dbReference type="NCBI Taxonomy" id="2030798"/>
    <lineage>
        <taxon>Bacteria</taxon>
        <taxon>Pseudomonadati</taxon>
        <taxon>Pseudomonadota</taxon>
        <taxon>Alphaproteobacteria</taxon>
        <taxon>Rhodobacterales</taxon>
        <taxon>Paracoccaceae</taxon>
        <taxon>Acidimangrovimonas</taxon>
    </lineage>
</organism>
<evidence type="ECO:0000256" key="4">
    <source>
        <dbReference type="ARBA" id="ARBA00011738"/>
    </source>
</evidence>
<evidence type="ECO:0000259" key="13">
    <source>
        <dbReference type="SMART" id="SM01350"/>
    </source>
</evidence>
<dbReference type="SMART" id="SM01350">
    <property type="entry name" value="6PGD"/>
    <property type="match status" value="1"/>
</dbReference>
<evidence type="ECO:0000313" key="14">
    <source>
        <dbReference type="EMBL" id="MFC2969461.1"/>
    </source>
</evidence>
<dbReference type="PRINTS" id="PR00076">
    <property type="entry name" value="6PGDHDRGNASE"/>
</dbReference>
<comment type="subunit">
    <text evidence="4 11">Homodimer.</text>
</comment>
<evidence type="ECO:0000256" key="9">
    <source>
        <dbReference type="ARBA" id="ARBA00023126"/>
    </source>
</evidence>
<name>A0ABV7AKS6_9RHOB</name>
<dbReference type="SUPFAM" id="SSF48179">
    <property type="entry name" value="6-phosphogluconate dehydrogenase C-terminal domain-like"/>
    <property type="match status" value="1"/>
</dbReference>
<dbReference type="Gene3D" id="1.20.5.320">
    <property type="entry name" value="6-Phosphogluconate Dehydrogenase, domain 3"/>
    <property type="match status" value="1"/>
</dbReference>
<comment type="function">
    <text evidence="1 11">Catalyzes the oxidative decarboxylation of 6-phosphogluconate to ribulose 5-phosphate and CO(2), with concomitant reduction of NADP to NADPH.</text>
</comment>
<dbReference type="NCBIfam" id="TIGR00873">
    <property type="entry name" value="gnd"/>
    <property type="match status" value="1"/>
</dbReference>
<sequence>MGKADIGLVGLGTMGAALALNIAEKGHDIAVWNRTPSVTRDFHAGAGALADRIVPTETLEELVAALQPPRAIMLMVPAGAPVDQQIAALRPLLEADDLIIDAGNADFHDTERRARAAAEAGHPYLGIGVSGGEEGARHGPAIMGGGPRPAWDRVAHILTAIAADYQGTPCATWMGEGGAGHFVKTVHNGIEYADMQMIAEAYGAMRDGLGMPPAAIAEVFARWNDGPLQSYLIEISATVSAATDPATGQPMLDVILDRAGQKGTGRWTAIEAQHLAAPVPAIEAAVAARNLSARLAERQVGAGIFGAPQPLAPEALGIDQLEQALIAGKVLCYAQGFGLLAMASEAYGWDLPMAGIARVWRAGCIIRSAMLNDMAAALEDAPARNLIFAPDFSARLQTALPGLRATVATGASAGLPLPALAAGLGWFDTMRSARTTANLIQAQRDFFGAHGFERVDGGGSGQHGPWAGHGMG</sequence>
<evidence type="ECO:0000313" key="15">
    <source>
        <dbReference type="Proteomes" id="UP001595443"/>
    </source>
</evidence>
<evidence type="ECO:0000256" key="1">
    <source>
        <dbReference type="ARBA" id="ARBA00002526"/>
    </source>
</evidence>
<evidence type="ECO:0000256" key="6">
    <source>
        <dbReference type="ARBA" id="ARBA00018193"/>
    </source>
</evidence>
<keyword evidence="11 12" id="KW-0521">NADP</keyword>
<dbReference type="SUPFAM" id="SSF51735">
    <property type="entry name" value="NAD(P)-binding Rossmann-fold domains"/>
    <property type="match status" value="1"/>
</dbReference>
<dbReference type="PANTHER" id="PTHR11811">
    <property type="entry name" value="6-PHOSPHOGLUCONATE DEHYDROGENASE"/>
    <property type="match status" value="1"/>
</dbReference>
<dbReference type="InterPro" id="IPR013328">
    <property type="entry name" value="6PGD_dom2"/>
</dbReference>
<comment type="catalytic activity">
    <reaction evidence="10 11 12">
        <text>6-phospho-D-gluconate + NADP(+) = D-ribulose 5-phosphate + CO2 + NADPH</text>
        <dbReference type="Rhea" id="RHEA:10116"/>
        <dbReference type="ChEBI" id="CHEBI:16526"/>
        <dbReference type="ChEBI" id="CHEBI:57783"/>
        <dbReference type="ChEBI" id="CHEBI:58121"/>
        <dbReference type="ChEBI" id="CHEBI:58349"/>
        <dbReference type="ChEBI" id="CHEBI:58759"/>
        <dbReference type="EC" id="1.1.1.44"/>
    </reaction>
</comment>
<evidence type="ECO:0000256" key="8">
    <source>
        <dbReference type="ARBA" id="ARBA00023064"/>
    </source>
</evidence>
<keyword evidence="8 12" id="KW-0311">Gluconate utilization</keyword>
<evidence type="ECO:0000256" key="2">
    <source>
        <dbReference type="ARBA" id="ARBA00004874"/>
    </source>
</evidence>